<proteinExistence type="predicted"/>
<accession>U9W2X3</accession>
<dbReference type="InParanoid" id="U9W2X3"/>
<organism evidence="1 2">
    <name type="scientific">Neurospora crassa (strain ATCC 24698 / 74-OR23-1A / CBS 708.71 / DSM 1257 / FGSC 987)</name>
    <dbReference type="NCBI Taxonomy" id="367110"/>
    <lineage>
        <taxon>Eukaryota</taxon>
        <taxon>Fungi</taxon>
        <taxon>Dikarya</taxon>
        <taxon>Ascomycota</taxon>
        <taxon>Pezizomycotina</taxon>
        <taxon>Sordariomycetes</taxon>
        <taxon>Sordariomycetidae</taxon>
        <taxon>Sordariales</taxon>
        <taxon>Sordariaceae</taxon>
        <taxon>Neurospora</taxon>
    </lineage>
</organism>
<dbReference type="EMBL" id="CM002238">
    <property type="protein sequence ID" value="ESA43157.1"/>
    <property type="molecule type" value="Genomic_DNA"/>
</dbReference>
<evidence type="ECO:0000313" key="2">
    <source>
        <dbReference type="Proteomes" id="UP000001805"/>
    </source>
</evidence>
<keyword evidence="2" id="KW-1185">Reference proteome</keyword>
<dbReference type="AlphaFoldDB" id="U9W2X3"/>
<sequence length="114" mass="12381">MSFVDRADEIPTLWLSHLPNKLSCMSMGSTGIAQTWGFARLRQPVSSPAPTPMATLALTGCDTNSTECRHLLAFRHGITAQRMPAVAGWSKGLYILSKHKISTAMAIIGGRRRA</sequence>
<dbReference type="GeneID" id="23569560"/>
<dbReference type="VEuPathDB" id="FungiDB:NCU16625"/>
<dbReference type="KEGG" id="ncr:NCU16625"/>
<protein>
    <submittedName>
        <fullName evidence="1">Uncharacterized protein</fullName>
    </submittedName>
</protein>
<dbReference type="RefSeq" id="XP_011394021.1">
    <property type="nucleotide sequence ID" value="XM_011395719.1"/>
</dbReference>
<reference evidence="1 2" key="1">
    <citation type="journal article" date="2003" name="Nature">
        <title>The genome sequence of the filamentous fungus Neurospora crassa.</title>
        <authorList>
            <person name="Galagan J.E."/>
            <person name="Calvo S.E."/>
            <person name="Borkovich K.A."/>
            <person name="Selker E.U."/>
            <person name="Read N.D."/>
            <person name="Jaffe D."/>
            <person name="FitzHugh W."/>
            <person name="Ma L.J."/>
            <person name="Smirnov S."/>
            <person name="Purcell S."/>
            <person name="Rehman B."/>
            <person name="Elkins T."/>
            <person name="Engels R."/>
            <person name="Wang S."/>
            <person name="Nielsen C.B."/>
            <person name="Butler J."/>
            <person name="Endrizzi M."/>
            <person name="Qui D."/>
            <person name="Ianakiev P."/>
            <person name="Bell-Pedersen D."/>
            <person name="Nelson M.A."/>
            <person name="Werner-Washburne M."/>
            <person name="Selitrennikoff C.P."/>
            <person name="Kinsey J.A."/>
            <person name="Braun E.L."/>
            <person name="Zelter A."/>
            <person name="Schulte U."/>
            <person name="Kothe G.O."/>
            <person name="Jedd G."/>
            <person name="Mewes W."/>
            <person name="Staben C."/>
            <person name="Marcotte E."/>
            <person name="Greenberg D."/>
            <person name="Roy A."/>
            <person name="Foley K."/>
            <person name="Naylor J."/>
            <person name="Stange-Thomann N."/>
            <person name="Barrett R."/>
            <person name="Gnerre S."/>
            <person name="Kamal M."/>
            <person name="Kamvysselis M."/>
            <person name="Mauceli E."/>
            <person name="Bielke C."/>
            <person name="Rudd S."/>
            <person name="Frishman D."/>
            <person name="Krystofova S."/>
            <person name="Rasmussen C."/>
            <person name="Metzenberg R.L."/>
            <person name="Perkins D.D."/>
            <person name="Kroken S."/>
            <person name="Cogoni C."/>
            <person name="Macino G."/>
            <person name="Catcheside D."/>
            <person name="Li W."/>
            <person name="Pratt R.J."/>
            <person name="Osmani S.A."/>
            <person name="DeSouza C.P."/>
            <person name="Glass L."/>
            <person name="Orbach M.J."/>
            <person name="Berglund J.A."/>
            <person name="Voelker R."/>
            <person name="Yarden O."/>
            <person name="Plamann M."/>
            <person name="Seiler S."/>
            <person name="Dunlap J."/>
            <person name="Radford A."/>
            <person name="Aramayo R."/>
            <person name="Natvig D.O."/>
            <person name="Alex L.A."/>
            <person name="Mannhaupt G."/>
            <person name="Ebbole D.J."/>
            <person name="Freitag M."/>
            <person name="Paulsen I."/>
            <person name="Sachs M.S."/>
            <person name="Lander E.S."/>
            <person name="Nusbaum C."/>
            <person name="Birren B."/>
        </authorList>
    </citation>
    <scope>NUCLEOTIDE SEQUENCE [LARGE SCALE GENOMIC DNA]</scope>
    <source>
        <strain evidence="2">ATCC 24698 / 74-OR23-1A / CBS 708.71 / DSM 1257 / FGSC 987</strain>
    </source>
</reference>
<name>U9W2X3_NEUCR</name>
<gene>
    <name evidence="1" type="ORF">NCU16625</name>
</gene>
<dbReference type="Proteomes" id="UP000001805">
    <property type="component" value="Chromosome 3, Linkage Group III"/>
</dbReference>
<evidence type="ECO:0000313" key="1">
    <source>
        <dbReference type="EMBL" id="ESA43157.1"/>
    </source>
</evidence>